<dbReference type="PANTHER" id="PTHR34836">
    <property type="entry name" value="OS06G0188250 PROTEIN"/>
    <property type="match status" value="1"/>
</dbReference>
<feature type="non-terminal residue" evidence="2">
    <location>
        <position position="1"/>
    </location>
</feature>
<protein>
    <recommendedName>
        <fullName evidence="4">Receptor ligand binding region domain-containing protein</fullName>
    </recommendedName>
</protein>
<dbReference type="Proteomes" id="UP000324897">
    <property type="component" value="Chromosome 3"/>
</dbReference>
<evidence type="ECO:0000313" key="2">
    <source>
        <dbReference type="EMBL" id="TVU09629.1"/>
    </source>
</evidence>
<accession>A0A5J9TE86</accession>
<dbReference type="EMBL" id="RWGY01000039">
    <property type="protein sequence ID" value="TVU09629.1"/>
    <property type="molecule type" value="Genomic_DNA"/>
</dbReference>
<evidence type="ECO:0000256" key="1">
    <source>
        <dbReference type="SAM" id="SignalP"/>
    </source>
</evidence>
<comment type="caution">
    <text evidence="2">The sequence shown here is derived from an EMBL/GenBank/DDBJ whole genome shotgun (WGS) entry which is preliminary data.</text>
</comment>
<reference evidence="2 3" key="1">
    <citation type="journal article" date="2019" name="Sci. Rep.">
        <title>A high-quality genome of Eragrostis curvula grass provides insights into Poaceae evolution and supports new strategies to enhance forage quality.</title>
        <authorList>
            <person name="Carballo J."/>
            <person name="Santos B.A.C.M."/>
            <person name="Zappacosta D."/>
            <person name="Garbus I."/>
            <person name="Selva J.P."/>
            <person name="Gallo C.A."/>
            <person name="Diaz A."/>
            <person name="Albertini E."/>
            <person name="Caccamo M."/>
            <person name="Echenique V."/>
        </authorList>
    </citation>
    <scope>NUCLEOTIDE SEQUENCE [LARGE SCALE GENOMIC DNA]</scope>
    <source>
        <strain evidence="3">cv. Victoria</strain>
        <tissue evidence="2">Leaf</tissue>
    </source>
</reference>
<dbReference type="AlphaFoldDB" id="A0A5J9TE86"/>
<keyword evidence="1" id="KW-0732">Signal</keyword>
<feature type="signal peptide" evidence="1">
    <location>
        <begin position="1"/>
        <end position="27"/>
    </location>
</feature>
<keyword evidence="3" id="KW-1185">Reference proteome</keyword>
<sequence length="117" mass="11979">MAPGCAARSLFLLFFTALASLLPTSQGQPLPAAEAKETVTVGLIIDAASPVGRIANTTIPMALEDFYAAYPNSSARVQVLMHDSGGDVIAAASTGMDRHATAIAPPLPVGSSRPCKL</sequence>
<name>A0A5J9TE86_9POAL</name>
<organism evidence="2 3">
    <name type="scientific">Eragrostis curvula</name>
    <name type="common">weeping love grass</name>
    <dbReference type="NCBI Taxonomy" id="38414"/>
    <lineage>
        <taxon>Eukaryota</taxon>
        <taxon>Viridiplantae</taxon>
        <taxon>Streptophyta</taxon>
        <taxon>Embryophyta</taxon>
        <taxon>Tracheophyta</taxon>
        <taxon>Spermatophyta</taxon>
        <taxon>Magnoliopsida</taxon>
        <taxon>Liliopsida</taxon>
        <taxon>Poales</taxon>
        <taxon>Poaceae</taxon>
        <taxon>PACMAD clade</taxon>
        <taxon>Chloridoideae</taxon>
        <taxon>Eragrostideae</taxon>
        <taxon>Eragrostidinae</taxon>
        <taxon>Eragrostis</taxon>
    </lineage>
</organism>
<dbReference type="PANTHER" id="PTHR34836:SF1">
    <property type="entry name" value="OS09G0428600 PROTEIN"/>
    <property type="match status" value="1"/>
</dbReference>
<feature type="chain" id="PRO_5023938590" description="Receptor ligand binding region domain-containing protein" evidence="1">
    <location>
        <begin position="28"/>
        <end position="117"/>
    </location>
</feature>
<dbReference type="InterPro" id="IPR015683">
    <property type="entry name" value="Ionotropic_Glu_rcpt"/>
</dbReference>
<proteinExistence type="predicted"/>
<dbReference type="OrthoDB" id="1751005at2759"/>
<evidence type="ECO:0000313" key="3">
    <source>
        <dbReference type="Proteomes" id="UP000324897"/>
    </source>
</evidence>
<evidence type="ECO:0008006" key="4">
    <source>
        <dbReference type="Google" id="ProtNLM"/>
    </source>
</evidence>
<dbReference type="Gramene" id="TVU09629">
    <property type="protein sequence ID" value="TVU09629"/>
    <property type="gene ID" value="EJB05_43115"/>
</dbReference>
<gene>
    <name evidence="2" type="ORF">EJB05_43115</name>
</gene>